<feature type="compositionally biased region" description="Pro residues" evidence="13">
    <location>
        <begin position="582"/>
        <end position="595"/>
    </location>
</feature>
<dbReference type="InterPro" id="IPR048525">
    <property type="entry name" value="DDR1-2_DS-like"/>
</dbReference>
<feature type="chain" id="PRO_5025525183" evidence="15">
    <location>
        <begin position="21"/>
        <end position="942"/>
    </location>
</feature>
<keyword evidence="4 15" id="KW-0732">Signal</keyword>
<feature type="compositionally biased region" description="Low complexity" evidence="13">
    <location>
        <begin position="529"/>
        <end position="539"/>
    </location>
</feature>
<evidence type="ECO:0000256" key="9">
    <source>
        <dbReference type="ARBA" id="ARBA00023157"/>
    </source>
</evidence>
<feature type="compositionally biased region" description="Polar residues" evidence="13">
    <location>
        <begin position="349"/>
        <end position="358"/>
    </location>
</feature>
<evidence type="ECO:0000256" key="14">
    <source>
        <dbReference type="SAM" id="Phobius"/>
    </source>
</evidence>
<comment type="subcellular location">
    <subcellularLocation>
        <location evidence="1">Cell membrane</location>
        <topology evidence="1">Single-pass type I membrane protein</topology>
    </subcellularLocation>
</comment>
<name>A0A6A4WVP3_AMPAM</name>
<dbReference type="PANTHER" id="PTHR24416:SF634">
    <property type="entry name" value="DISCOIDIN DOMAIN-CONTAINING RECEPTOR TYROSINE KINASE B"/>
    <property type="match status" value="1"/>
</dbReference>
<keyword evidence="18" id="KW-0808">Transferase</keyword>
<comment type="caution">
    <text evidence="18">The sequence shown here is derived from an EMBL/GenBank/DDBJ whole genome shotgun (WGS) entry which is preliminary data.</text>
</comment>
<dbReference type="Gene3D" id="3.30.200.20">
    <property type="entry name" value="Phosphorylase Kinase, domain 1"/>
    <property type="match status" value="1"/>
</dbReference>
<dbReference type="SUPFAM" id="SSF56112">
    <property type="entry name" value="Protein kinase-like (PK-like)"/>
    <property type="match status" value="1"/>
</dbReference>
<feature type="signal peptide" evidence="15">
    <location>
        <begin position="1"/>
        <end position="20"/>
    </location>
</feature>
<evidence type="ECO:0000256" key="7">
    <source>
        <dbReference type="ARBA" id="ARBA00022989"/>
    </source>
</evidence>
<dbReference type="InterPro" id="IPR050122">
    <property type="entry name" value="RTK"/>
</dbReference>
<keyword evidence="9" id="KW-1015">Disulfide bond</keyword>
<keyword evidence="8 14" id="KW-0472">Membrane</keyword>
<evidence type="ECO:0000313" key="18">
    <source>
        <dbReference type="EMBL" id="KAF0311526.1"/>
    </source>
</evidence>
<evidence type="ECO:0000256" key="8">
    <source>
        <dbReference type="ARBA" id="ARBA00023136"/>
    </source>
</evidence>
<evidence type="ECO:0000256" key="13">
    <source>
        <dbReference type="SAM" id="MobiDB-lite"/>
    </source>
</evidence>
<dbReference type="InterPro" id="IPR011009">
    <property type="entry name" value="Kinase-like_dom_sf"/>
</dbReference>
<dbReference type="PANTHER" id="PTHR24416">
    <property type="entry name" value="TYROSINE-PROTEIN KINASE RECEPTOR"/>
    <property type="match status" value="1"/>
</dbReference>
<keyword evidence="2" id="KW-1003">Cell membrane</keyword>
<dbReference type="GO" id="GO:0005524">
    <property type="term" value="F:ATP binding"/>
    <property type="evidence" value="ECO:0007669"/>
    <property type="project" value="UniProtKB-KW"/>
</dbReference>
<keyword evidence="19" id="KW-1185">Reference proteome</keyword>
<gene>
    <name evidence="18" type="primary">svh-4_0</name>
    <name evidence="18" type="ORF">FJT64_017666</name>
</gene>
<dbReference type="FunFam" id="2.60.120.260:FF:000007">
    <property type="entry name" value="Discoidin domain receptor tyrosine kinase 1"/>
    <property type="match status" value="1"/>
</dbReference>
<keyword evidence="11" id="KW-0325">Glycoprotein</keyword>
<dbReference type="Pfam" id="PF07714">
    <property type="entry name" value="PK_Tyr_Ser-Thr"/>
    <property type="match status" value="1"/>
</dbReference>
<dbReference type="InterPro" id="IPR008266">
    <property type="entry name" value="Tyr_kinase_AS"/>
</dbReference>
<evidence type="ECO:0000256" key="12">
    <source>
        <dbReference type="ARBA" id="ARBA00061639"/>
    </source>
</evidence>
<evidence type="ECO:0000256" key="1">
    <source>
        <dbReference type="ARBA" id="ARBA00004251"/>
    </source>
</evidence>
<dbReference type="OrthoDB" id="6071166at2759"/>
<dbReference type="Gene3D" id="1.10.510.10">
    <property type="entry name" value="Transferase(Phosphotransferase) domain 1"/>
    <property type="match status" value="1"/>
</dbReference>
<dbReference type="GO" id="GO:0051897">
    <property type="term" value="P:positive regulation of phosphatidylinositol 3-kinase/protein kinase B signal transduction"/>
    <property type="evidence" value="ECO:0007669"/>
    <property type="project" value="TreeGrafter"/>
</dbReference>
<feature type="domain" description="Protein kinase" evidence="16">
    <location>
        <begin position="649"/>
        <end position="935"/>
    </location>
</feature>
<evidence type="ECO:0000259" key="17">
    <source>
        <dbReference type="PROSITE" id="PS50022"/>
    </source>
</evidence>
<evidence type="ECO:0000256" key="2">
    <source>
        <dbReference type="ARBA" id="ARBA00022475"/>
    </source>
</evidence>
<dbReference type="GO" id="GO:0038062">
    <property type="term" value="F:protein tyrosine kinase collagen receptor activity"/>
    <property type="evidence" value="ECO:0007669"/>
    <property type="project" value="TreeGrafter"/>
</dbReference>
<sequence length="942" mass="102446">MNMGRLLLLGLSMLVARNQALSLDQCDQALGMESGEIADSQLTVSSSFSDHIVGAHSARIRTEHRGGAWCPLQAITDQVHEYLQIDLGQVTVITAAETQGRFGNGRGMEWAERYELEYWRPGWDIETGWRTYRNVSGHTRLDGNVNSYMAAKTPLDPPLLASKVRLVPRSSHPRTVCLRAELYGCQYTDGLVSYSMEPPDPSRPDLTYDGTGSAEVMEGGLGQLTDGCDGGNDITRPEWVGWKRRPGEKVTLTFQFDSVREMESASFHVSNHFTSGIRMFESAALFFSVDGAEFTSAPVTLTPPADRIFEDARRLEMRLYRQVGRVVRLELTTAASWLLISEISFDSAPSSHNVTGLTTVDEASPPVDSDSDSISDSADSADSAAEQPAVDPGSGAPSEGAGESAGGGAEDAVDNPSSLTVLLVVLGVLLVLLPSALVGYVLLLGRRRRVAGGAAAAARPLPLPLARNIKELRLSMQLTPRHGYSRPPDSGEEDKLDLAAAAERYRVVRLNSEYNTPGYGRTEEPAEPPTTTQVPVLTPAGPTAGSEGSARSWDNPNYRQSPHNTTHSSSQPSVCSISELLPSPPPLPPPPPQPPASTGWRSAAQRRPALLAGSVQGVTGTCVWDTSRAGPQEDHQARLAVAEVDEHDIQLGERIGQGQYGQIRLCEVQCRSPLDALYPGSRRLATARSLRRWAPADAAARLRQEAEPLCRVTDCHVTRLLGLCTLDEAPGLLVEHLEHGDLNEFLRRAHHDGARGEGQLGLDSLVYIASQIAAGMEHLESLGIVHGDLAARNCLVGRQLEVKVGDLGPSLKQYDSDYFSLPDGRVLPLRWRPPEALFTEELSSASDVWSFAVTLWEVLTWCRLQPLAHLTDSAVIERLAGYRSSYGEPHLQQPHACPALLYRLLLQCWRLQPAQRPSFAEVGLPASARRAGEWEMNESAEL</sequence>
<evidence type="ECO:0000313" key="19">
    <source>
        <dbReference type="Proteomes" id="UP000440578"/>
    </source>
</evidence>
<dbReference type="InterPro" id="IPR000719">
    <property type="entry name" value="Prot_kinase_dom"/>
</dbReference>
<evidence type="ECO:0000256" key="6">
    <source>
        <dbReference type="ARBA" id="ARBA00022840"/>
    </source>
</evidence>
<dbReference type="Gene3D" id="2.60.120.260">
    <property type="entry name" value="Galactose-binding domain-like"/>
    <property type="match status" value="1"/>
</dbReference>
<feature type="compositionally biased region" description="Low complexity" evidence="13">
    <location>
        <begin position="360"/>
        <end position="402"/>
    </location>
</feature>
<keyword evidence="3 14" id="KW-0812">Transmembrane</keyword>
<comment type="similarity">
    <text evidence="12">Belongs to the protein kinase superfamily. Tyr protein kinase family. Insulin receptor subfamily.</text>
</comment>
<dbReference type="InterPro" id="IPR000421">
    <property type="entry name" value="FA58C"/>
</dbReference>
<dbReference type="PROSITE" id="PS00109">
    <property type="entry name" value="PROTEIN_KINASE_TYR"/>
    <property type="match status" value="1"/>
</dbReference>
<dbReference type="SUPFAM" id="SSF49785">
    <property type="entry name" value="Galactose-binding domain-like"/>
    <property type="match status" value="1"/>
</dbReference>
<feature type="domain" description="F5/8 type C" evidence="17">
    <location>
        <begin position="26"/>
        <end position="185"/>
    </location>
</feature>
<evidence type="ECO:0000256" key="3">
    <source>
        <dbReference type="ARBA" id="ARBA00022692"/>
    </source>
</evidence>
<dbReference type="Proteomes" id="UP000440578">
    <property type="component" value="Unassembled WGS sequence"/>
</dbReference>
<evidence type="ECO:0000256" key="4">
    <source>
        <dbReference type="ARBA" id="ARBA00022729"/>
    </source>
</evidence>
<dbReference type="CDD" id="cd00057">
    <property type="entry name" value="FA58C"/>
    <property type="match status" value="1"/>
</dbReference>
<dbReference type="PRINTS" id="PR00109">
    <property type="entry name" value="TYRKINASE"/>
</dbReference>
<evidence type="ECO:0000259" key="16">
    <source>
        <dbReference type="PROSITE" id="PS50011"/>
    </source>
</evidence>
<evidence type="ECO:0000256" key="5">
    <source>
        <dbReference type="ARBA" id="ARBA00022741"/>
    </source>
</evidence>
<dbReference type="GO" id="GO:0005886">
    <property type="term" value="C:plasma membrane"/>
    <property type="evidence" value="ECO:0007669"/>
    <property type="project" value="UniProtKB-SubCell"/>
</dbReference>
<proteinExistence type="inferred from homology"/>
<dbReference type="GO" id="GO:0005518">
    <property type="term" value="F:collagen binding"/>
    <property type="evidence" value="ECO:0007669"/>
    <property type="project" value="TreeGrafter"/>
</dbReference>
<dbReference type="PROSITE" id="PS50022">
    <property type="entry name" value="FA58C_3"/>
    <property type="match status" value="1"/>
</dbReference>
<dbReference type="Pfam" id="PF21114">
    <property type="entry name" value="DDR1-2_DS-like"/>
    <property type="match status" value="1"/>
</dbReference>
<evidence type="ECO:0000256" key="10">
    <source>
        <dbReference type="ARBA" id="ARBA00023170"/>
    </source>
</evidence>
<organism evidence="18 19">
    <name type="scientific">Amphibalanus amphitrite</name>
    <name type="common">Striped barnacle</name>
    <name type="synonym">Balanus amphitrite</name>
    <dbReference type="NCBI Taxonomy" id="1232801"/>
    <lineage>
        <taxon>Eukaryota</taxon>
        <taxon>Metazoa</taxon>
        <taxon>Ecdysozoa</taxon>
        <taxon>Arthropoda</taxon>
        <taxon>Crustacea</taxon>
        <taxon>Multicrustacea</taxon>
        <taxon>Cirripedia</taxon>
        <taxon>Thoracica</taxon>
        <taxon>Thoracicalcarea</taxon>
        <taxon>Balanomorpha</taxon>
        <taxon>Balanoidea</taxon>
        <taxon>Balanidae</taxon>
        <taxon>Amphibalaninae</taxon>
        <taxon>Amphibalanus</taxon>
    </lineage>
</organism>
<dbReference type="PROSITE" id="PS50011">
    <property type="entry name" value="PROTEIN_KINASE_DOM"/>
    <property type="match status" value="1"/>
</dbReference>
<feature type="compositionally biased region" description="Polar residues" evidence="13">
    <location>
        <begin position="552"/>
        <end position="576"/>
    </location>
</feature>
<keyword evidence="18" id="KW-0418">Kinase</keyword>
<keyword evidence="5" id="KW-0547">Nucleotide-binding</keyword>
<evidence type="ECO:0000256" key="15">
    <source>
        <dbReference type="SAM" id="SignalP"/>
    </source>
</evidence>
<dbReference type="GO" id="GO:0048680">
    <property type="term" value="P:positive regulation of axon regeneration"/>
    <property type="evidence" value="ECO:0007669"/>
    <property type="project" value="UniProtKB-ARBA"/>
</dbReference>
<feature type="region of interest" description="Disordered" evidence="13">
    <location>
        <begin position="514"/>
        <end position="603"/>
    </location>
</feature>
<dbReference type="EMBL" id="VIIS01000234">
    <property type="protein sequence ID" value="KAF0311526.1"/>
    <property type="molecule type" value="Genomic_DNA"/>
</dbReference>
<dbReference type="Pfam" id="PF00754">
    <property type="entry name" value="F5_F8_type_C"/>
    <property type="match status" value="1"/>
</dbReference>
<dbReference type="GO" id="GO:0043235">
    <property type="term" value="C:receptor complex"/>
    <property type="evidence" value="ECO:0007669"/>
    <property type="project" value="TreeGrafter"/>
</dbReference>
<feature type="transmembrane region" description="Helical" evidence="14">
    <location>
        <begin position="419"/>
        <end position="443"/>
    </location>
</feature>
<dbReference type="InterPro" id="IPR008979">
    <property type="entry name" value="Galactose-bd-like_sf"/>
</dbReference>
<protein>
    <submittedName>
        <fullName evidence="18">Discoidin domain-containing receptor tyrosine kinase B</fullName>
    </submittedName>
</protein>
<dbReference type="Gene3D" id="2.60.120.1190">
    <property type="match status" value="1"/>
</dbReference>
<reference evidence="18 19" key="1">
    <citation type="submission" date="2019-07" db="EMBL/GenBank/DDBJ databases">
        <title>Draft genome assembly of a fouling barnacle, Amphibalanus amphitrite (Darwin, 1854): The first reference genome for Thecostraca.</title>
        <authorList>
            <person name="Kim W."/>
        </authorList>
    </citation>
    <scope>NUCLEOTIDE SEQUENCE [LARGE SCALE GENOMIC DNA]</scope>
    <source>
        <strain evidence="18">SNU_AA5</strain>
        <tissue evidence="18">Soma without cirri and trophi</tissue>
    </source>
</reference>
<dbReference type="SMART" id="SM00231">
    <property type="entry name" value="FA58C"/>
    <property type="match status" value="1"/>
</dbReference>
<evidence type="ECO:0000256" key="11">
    <source>
        <dbReference type="ARBA" id="ARBA00023180"/>
    </source>
</evidence>
<keyword evidence="10 18" id="KW-0675">Receptor</keyword>
<dbReference type="PROSITE" id="PS01286">
    <property type="entry name" value="FA58C_2"/>
    <property type="match status" value="1"/>
</dbReference>
<keyword evidence="7 14" id="KW-1133">Transmembrane helix</keyword>
<keyword evidence="6" id="KW-0067">ATP-binding</keyword>
<feature type="region of interest" description="Disordered" evidence="13">
    <location>
        <begin position="349"/>
        <end position="412"/>
    </location>
</feature>
<dbReference type="AlphaFoldDB" id="A0A6A4WVP3"/>
<dbReference type="InterPro" id="IPR001245">
    <property type="entry name" value="Ser-Thr/Tyr_kinase_cat_dom"/>
</dbReference>
<accession>A0A6A4WVP3</accession>